<dbReference type="SUPFAM" id="SSF53448">
    <property type="entry name" value="Nucleotide-diphospho-sugar transferases"/>
    <property type="match status" value="1"/>
</dbReference>
<dbReference type="CDD" id="cd02516">
    <property type="entry name" value="CDP-ME_synthetase"/>
    <property type="match status" value="1"/>
</dbReference>
<proteinExistence type="predicted"/>
<comment type="caution">
    <text evidence="3">The sequence shown here is derived from an EMBL/GenBank/DDBJ whole genome shotgun (WGS) entry which is preliminary data.</text>
</comment>
<evidence type="ECO:0000313" key="4">
    <source>
        <dbReference type="Proteomes" id="UP000004947"/>
    </source>
</evidence>
<dbReference type="AlphaFoldDB" id="A6DGS2"/>
<dbReference type="eggNOG" id="COG1211">
    <property type="taxonomic scope" value="Bacteria"/>
</dbReference>
<dbReference type="GO" id="GO:0050518">
    <property type="term" value="F:2-C-methyl-D-erythritol 4-phosphate cytidylyltransferase activity"/>
    <property type="evidence" value="ECO:0007669"/>
    <property type="project" value="UniProtKB-EC"/>
</dbReference>
<gene>
    <name evidence="3" type="primary">ispD</name>
    <name evidence="3" type="ORF">LNTAR_23404</name>
</gene>
<keyword evidence="4" id="KW-1185">Reference proteome</keyword>
<organism evidence="3 4">
    <name type="scientific">Lentisphaera araneosa HTCC2155</name>
    <dbReference type="NCBI Taxonomy" id="313628"/>
    <lineage>
        <taxon>Bacteria</taxon>
        <taxon>Pseudomonadati</taxon>
        <taxon>Lentisphaerota</taxon>
        <taxon>Lentisphaeria</taxon>
        <taxon>Lentisphaerales</taxon>
        <taxon>Lentisphaeraceae</taxon>
        <taxon>Lentisphaera</taxon>
    </lineage>
</organism>
<dbReference type="Pfam" id="PF01128">
    <property type="entry name" value="IspD"/>
    <property type="match status" value="1"/>
</dbReference>
<sequence>MEKAAVLLCGGSGSRFGGNKLLVKLDDKEVFLHSLEALSKVVDKEKIVIVLAESEKDHFLTLLEKHDFSQVKITFGGKERYHSVLNGLKLCADQALVAVHDAARPFISSDLIEATFESANQHGGAILCKKVSDTIKISDEQGIRTLKRDSLTAAETPQIFNCKELSEAINFVIDKQLSITDDANAMEAVNKSYFMHIHEGNNKKITYTSDLD</sequence>
<name>A6DGS2_9BACT</name>
<dbReference type="PANTHER" id="PTHR32125:SF4">
    <property type="entry name" value="2-C-METHYL-D-ERYTHRITOL 4-PHOSPHATE CYTIDYLYLTRANSFERASE, CHLOROPLASTIC"/>
    <property type="match status" value="1"/>
</dbReference>
<dbReference type="InterPro" id="IPR050088">
    <property type="entry name" value="IspD/TarI_cytidylyltransf_bact"/>
</dbReference>
<dbReference type="OrthoDB" id="9806837at2"/>
<evidence type="ECO:0000256" key="1">
    <source>
        <dbReference type="ARBA" id="ARBA00022679"/>
    </source>
</evidence>
<dbReference type="InterPro" id="IPR034683">
    <property type="entry name" value="IspD/TarI"/>
</dbReference>
<dbReference type="Gene3D" id="3.90.550.10">
    <property type="entry name" value="Spore Coat Polysaccharide Biosynthesis Protein SpsA, Chain A"/>
    <property type="match status" value="1"/>
</dbReference>
<accession>A6DGS2</accession>
<dbReference type="EC" id="2.7.7.60" evidence="3"/>
<evidence type="ECO:0000313" key="3">
    <source>
        <dbReference type="EMBL" id="EDM29389.1"/>
    </source>
</evidence>
<dbReference type="Proteomes" id="UP000004947">
    <property type="component" value="Unassembled WGS sequence"/>
</dbReference>
<keyword evidence="1 3" id="KW-0808">Transferase</keyword>
<dbReference type="EMBL" id="ABCK01000002">
    <property type="protein sequence ID" value="EDM29389.1"/>
    <property type="molecule type" value="Genomic_DNA"/>
</dbReference>
<reference evidence="3 4" key="1">
    <citation type="journal article" date="2010" name="J. Bacteriol.">
        <title>Genome sequence of Lentisphaera araneosa HTCC2155T, the type species of the order Lentisphaerales in the phylum Lentisphaerae.</title>
        <authorList>
            <person name="Thrash J.C."/>
            <person name="Cho J.C."/>
            <person name="Vergin K.L."/>
            <person name="Morris R.M."/>
            <person name="Giovannoni S.J."/>
        </authorList>
    </citation>
    <scope>NUCLEOTIDE SEQUENCE [LARGE SCALE GENOMIC DNA]</scope>
    <source>
        <strain evidence="3 4">HTCC2155</strain>
    </source>
</reference>
<dbReference type="STRING" id="313628.LNTAR_23404"/>
<keyword evidence="2 3" id="KW-0548">Nucleotidyltransferase</keyword>
<dbReference type="PANTHER" id="PTHR32125">
    <property type="entry name" value="2-C-METHYL-D-ERYTHRITOL 4-PHOSPHATE CYTIDYLYLTRANSFERASE, CHLOROPLASTIC"/>
    <property type="match status" value="1"/>
</dbReference>
<dbReference type="InterPro" id="IPR029044">
    <property type="entry name" value="Nucleotide-diphossugar_trans"/>
</dbReference>
<dbReference type="RefSeq" id="WP_007277109.1">
    <property type="nucleotide sequence ID" value="NZ_ABCK01000002.1"/>
</dbReference>
<protein>
    <submittedName>
        <fullName evidence="3">2-C-methyl-D-erythritol 4-phosphate cytidylyltransferase</fullName>
        <ecNumber evidence="3">2.7.7.60</ecNumber>
    </submittedName>
</protein>
<evidence type="ECO:0000256" key="2">
    <source>
        <dbReference type="ARBA" id="ARBA00022695"/>
    </source>
</evidence>